<evidence type="ECO:0000313" key="4">
    <source>
        <dbReference type="EMBL" id="CAF3617551.1"/>
    </source>
</evidence>
<evidence type="ECO:0000256" key="1">
    <source>
        <dbReference type="SAM" id="Phobius"/>
    </source>
</evidence>
<keyword evidence="1" id="KW-0812">Transmembrane</keyword>
<evidence type="ECO:0008006" key="9">
    <source>
        <dbReference type="Google" id="ProtNLM"/>
    </source>
</evidence>
<dbReference type="Proteomes" id="UP000663872">
    <property type="component" value="Unassembled WGS sequence"/>
</dbReference>
<dbReference type="GO" id="GO:0004222">
    <property type="term" value="F:metalloendopeptidase activity"/>
    <property type="evidence" value="ECO:0007669"/>
    <property type="project" value="InterPro"/>
</dbReference>
<gene>
    <name evidence="4" type="ORF">GRG538_LOCUS23497</name>
    <name evidence="6" type="ORF">HFQ381_LOCUS28141</name>
    <name evidence="3" type="ORF">LUA448_LOCUS5990</name>
    <name evidence="7" type="ORF">QYT958_LOCUS6351</name>
    <name evidence="2" type="ORF">TIS948_LOCUS13970</name>
    <name evidence="5" type="ORF">TSG867_LOCUS17116</name>
</gene>
<dbReference type="EMBL" id="CAJOBQ010001078">
    <property type="protein sequence ID" value="CAF4452628.1"/>
    <property type="molecule type" value="Genomic_DNA"/>
</dbReference>
<keyword evidence="1" id="KW-1133">Transmembrane helix</keyword>
<evidence type="ECO:0000313" key="5">
    <source>
        <dbReference type="EMBL" id="CAF4452628.1"/>
    </source>
</evidence>
<sequence length="941" mass="110746">MSLNENNQSIENRNLQSPTNYNAKLVGHSYGYLEFFDKMDESQDVPDTIFSSSPLRKVVRFNEKDAIPQQLTTSTSLLTSSSTITLPFPLISQKPSVRFQLFCLFLCLITALALGFILSLLFITQIVRMPKPNFLSYRFFSKSSEQNAINNQIHLYEHFNPLWINELDLSADICNDFYGFTCRKWLSNHPLSPLELKRSWLTERSQNIRDAFAERLANLSEIEAYNYQLQADKNNTQESVEDTTLNYFDGLSSDKNELEYFYSSHDEYENEKHKLVKRESTIDPQDLSQSISNMLLYYHQCIHTSESVLIDDLKRLAYDRFWFTNNYEIISTINHFHFLFEQMIEHPLMGIWNVNTINFGTQIIIHIQRKIQDQQKFLLLHQIEQAGIFEHYVQKNHIDLCYQSARVGPLANTLKEYNDVLTSTLVPSESSINDDLHSLISKQDSLPIVYSSVRRPNDLRDLIQFMLDKDMIQSLNNTDTYDLFLNFTHDLEQYLLHTPIFRSTISSQCQLFLNYYIRIRSLNETKIESWLDYISSSIIHLILHSWPGDASYTCLYSTIVRHNQFEIIPYWHTFIEYTKSQIKDISTPIITVEIRLVDFFQLDSTFRFLFADQFAHYCNLMVYKYGPKLLPFVSTFHEGIQITLKSLWKQVLQENFNEQINVHSSLVPSNLVPDDCLTLLEYYYPYTLSSFYEHYMSNKTEQLYVVADELRNLLVNNSDNEFLSSIKFHIKPERLKLFDELSTTKSHIPYEYYLIEDNYLSTAWNIIENFQEEVFQPSHTFFELNGHHTIEHGIFLQPTIAELYSNETTRQAALLLIAHELGHALCPCGINQTEREYYADLIALHLIIDYNEQQWNRTLTPMDLKTFFITYVQSECMHINHEIVSLMNKQKYFIELHINRVLQENDEFQTIFNCSSNQDRSTRKMSSLLLELCATCRKVKH</sequence>
<dbReference type="EMBL" id="CAJOBO010003891">
    <property type="protein sequence ID" value="CAF4506173.1"/>
    <property type="molecule type" value="Genomic_DNA"/>
</dbReference>
<dbReference type="AlphaFoldDB" id="A0A820SN42"/>
<accession>A0A820SN42</accession>
<protein>
    <recommendedName>
        <fullName evidence="9">Peptidase M13 N-terminal domain-containing protein</fullName>
    </recommendedName>
</protein>
<feature type="transmembrane region" description="Helical" evidence="1">
    <location>
        <begin position="101"/>
        <end position="123"/>
    </location>
</feature>
<evidence type="ECO:0000313" key="8">
    <source>
        <dbReference type="Proteomes" id="UP000663862"/>
    </source>
</evidence>
<dbReference type="EMBL" id="CAJNYD010000548">
    <property type="protein sequence ID" value="CAF3271561.1"/>
    <property type="molecule type" value="Genomic_DNA"/>
</dbReference>
<dbReference type="InterPro" id="IPR024079">
    <property type="entry name" value="MetalloPept_cat_dom_sf"/>
</dbReference>
<name>A0A820SN42_9BILA</name>
<dbReference type="GO" id="GO:0006508">
    <property type="term" value="P:proteolysis"/>
    <property type="evidence" value="ECO:0007669"/>
    <property type="project" value="InterPro"/>
</dbReference>
<dbReference type="EMBL" id="CAJOBR010000559">
    <property type="protein sequence ID" value="CAF4523353.1"/>
    <property type="molecule type" value="Genomic_DNA"/>
</dbReference>
<dbReference type="InterPro" id="IPR000718">
    <property type="entry name" value="Peptidase_M13"/>
</dbReference>
<dbReference type="Proteomes" id="UP000663833">
    <property type="component" value="Unassembled WGS sequence"/>
</dbReference>
<comment type="caution">
    <text evidence="5">The sequence shown here is derived from an EMBL/GenBank/DDBJ whole genome shotgun (WGS) entry which is preliminary data.</text>
</comment>
<dbReference type="EMBL" id="CAJNYT010003928">
    <property type="protein sequence ID" value="CAF3617551.1"/>
    <property type="molecule type" value="Genomic_DNA"/>
</dbReference>
<dbReference type="Gene3D" id="3.40.390.10">
    <property type="entry name" value="Collagenase (Catalytic Domain)"/>
    <property type="match status" value="2"/>
</dbReference>
<evidence type="ECO:0000313" key="3">
    <source>
        <dbReference type="EMBL" id="CAF3271561.1"/>
    </source>
</evidence>
<dbReference type="Proteomes" id="UP000663862">
    <property type="component" value="Unassembled WGS sequence"/>
</dbReference>
<dbReference type="Proteomes" id="UP000663851">
    <property type="component" value="Unassembled WGS sequence"/>
</dbReference>
<dbReference type="EMBL" id="CAJNXB010002238">
    <property type="protein sequence ID" value="CAF3228257.1"/>
    <property type="molecule type" value="Genomic_DNA"/>
</dbReference>
<organism evidence="5 8">
    <name type="scientific">Rotaria socialis</name>
    <dbReference type="NCBI Taxonomy" id="392032"/>
    <lineage>
        <taxon>Eukaryota</taxon>
        <taxon>Metazoa</taxon>
        <taxon>Spiralia</taxon>
        <taxon>Gnathifera</taxon>
        <taxon>Rotifera</taxon>
        <taxon>Eurotatoria</taxon>
        <taxon>Bdelloidea</taxon>
        <taxon>Philodinida</taxon>
        <taxon>Philodinidae</taxon>
        <taxon>Rotaria</taxon>
    </lineage>
</organism>
<dbReference type="Proteomes" id="UP000663848">
    <property type="component" value="Unassembled WGS sequence"/>
</dbReference>
<proteinExistence type="predicted"/>
<dbReference type="OrthoDB" id="10000248at2759"/>
<evidence type="ECO:0000313" key="7">
    <source>
        <dbReference type="EMBL" id="CAF4523353.1"/>
    </source>
</evidence>
<dbReference type="PROSITE" id="PS51885">
    <property type="entry name" value="NEPRILYSIN"/>
    <property type="match status" value="1"/>
</dbReference>
<dbReference type="Proteomes" id="UP000663825">
    <property type="component" value="Unassembled WGS sequence"/>
</dbReference>
<keyword evidence="1" id="KW-0472">Membrane</keyword>
<evidence type="ECO:0000313" key="2">
    <source>
        <dbReference type="EMBL" id="CAF3228257.1"/>
    </source>
</evidence>
<reference evidence="5" key="1">
    <citation type="submission" date="2021-02" db="EMBL/GenBank/DDBJ databases">
        <authorList>
            <person name="Nowell W R."/>
        </authorList>
    </citation>
    <scope>NUCLEOTIDE SEQUENCE</scope>
</reference>
<evidence type="ECO:0000313" key="6">
    <source>
        <dbReference type="EMBL" id="CAF4506173.1"/>
    </source>
</evidence>